<accession>A0A2H1WV46</accession>
<dbReference type="AlphaFoldDB" id="A0A2H1WV46"/>
<evidence type="ECO:0000313" key="1">
    <source>
        <dbReference type="EMBL" id="SOQ56933.1"/>
    </source>
</evidence>
<gene>
    <name evidence="1" type="ORF">SFRICE_038376</name>
</gene>
<reference evidence="1" key="1">
    <citation type="submission" date="2016-07" db="EMBL/GenBank/DDBJ databases">
        <authorList>
            <person name="Bretaudeau A."/>
        </authorList>
    </citation>
    <scope>NUCLEOTIDE SEQUENCE</scope>
    <source>
        <strain evidence="1">Rice</strain>
        <tissue evidence="1">Whole body</tissue>
    </source>
</reference>
<dbReference type="EMBL" id="ODYU01011291">
    <property type="protein sequence ID" value="SOQ56933.1"/>
    <property type="molecule type" value="Genomic_DNA"/>
</dbReference>
<proteinExistence type="predicted"/>
<protein>
    <submittedName>
        <fullName evidence="1">SFRICE_038376</fullName>
    </submittedName>
</protein>
<organism evidence="1">
    <name type="scientific">Spodoptera frugiperda</name>
    <name type="common">Fall armyworm</name>
    <dbReference type="NCBI Taxonomy" id="7108"/>
    <lineage>
        <taxon>Eukaryota</taxon>
        <taxon>Metazoa</taxon>
        <taxon>Ecdysozoa</taxon>
        <taxon>Arthropoda</taxon>
        <taxon>Hexapoda</taxon>
        <taxon>Insecta</taxon>
        <taxon>Pterygota</taxon>
        <taxon>Neoptera</taxon>
        <taxon>Endopterygota</taxon>
        <taxon>Lepidoptera</taxon>
        <taxon>Glossata</taxon>
        <taxon>Ditrysia</taxon>
        <taxon>Noctuoidea</taxon>
        <taxon>Noctuidae</taxon>
        <taxon>Amphipyrinae</taxon>
        <taxon>Spodoptera</taxon>
    </lineage>
</organism>
<name>A0A2H1WV46_SPOFR</name>
<sequence>MVRADGSPDDGASFKSKYVRRGLEENIVKNTNTGAKRLVTAIFRHKDKMSLQARLCSTSHKITSNPHTVRRPALCREHDKKPGSRVSAVVRRRLALSLPALDYIAKSNFVVLLSLSQEIH</sequence>